<dbReference type="Proteomes" id="UP000052268">
    <property type="component" value="Unassembled WGS sequence"/>
</dbReference>
<organism evidence="2 3">
    <name type="scientific">Novosphingobium barchaimii LL02</name>
    <dbReference type="NCBI Taxonomy" id="1114963"/>
    <lineage>
        <taxon>Bacteria</taxon>
        <taxon>Pseudomonadati</taxon>
        <taxon>Pseudomonadota</taxon>
        <taxon>Alphaproteobacteria</taxon>
        <taxon>Sphingomonadales</taxon>
        <taxon>Sphingomonadaceae</taxon>
        <taxon>Novosphingobium</taxon>
    </lineage>
</organism>
<gene>
    <name evidence="2" type="ORF">V474_20885</name>
</gene>
<dbReference type="RefSeq" id="WP_059152189.1">
    <property type="nucleotide sequence ID" value="NZ_KQ130455.1"/>
</dbReference>
<accession>A0A0J7XRC5</accession>
<keyword evidence="1" id="KW-0472">Membrane</keyword>
<sequence length="558" mass="62091">MSALKTFLKWLLRRGLLYLALVAAFALSPFVLNAWRSAKDSKGNYVTLAGTRQALDADVMALQAVFDRERAAAKRASSAALQGRIDETAAELEKERTNPPGNNFAVLLKGGAQGVRTNEMRKLRIVLLQRELEALQRARDFAKAREKPDQLRREYARLRPACLDAINALRSYEATWLGRVNTWVDSNEHKALARRRADTCVPAQKALQAWQDRRALDAALRKAEIAFDITGAGLGDEMVRALQPLQDATHDARTAWRGTLPEKLRLWAEKWHVKDVLWGAFKALLLIMAMPYLIRLLFWFVFAPLAERRPAIRLAVPGGERRSIAPAERSTTSVAVRLGSGEELLVRQDYLQTTSHTGSKTTRWLLDWRHPLSSIATGLTFLTCIRGDDEVTTVSAVRDPFAEVTVLELPIGASCALQPRALAAVAQPGARPLRITSHWRLFSLNAWLTLQLRYLVFHGPCRLVVKGGRGVRVERAERGRVFGQAQLVGFSADLAYSVTRTETFWPYFLGHEQLFKDRVEAGEGILVIEEAPMAGRGGGEARKGLEGAFDALTKAVGM</sequence>
<dbReference type="PATRIC" id="fig|1114963.3.peg.3013"/>
<proteinExistence type="predicted"/>
<keyword evidence="1" id="KW-0812">Transmembrane</keyword>
<evidence type="ECO:0000313" key="2">
    <source>
        <dbReference type="EMBL" id="KMS54431.1"/>
    </source>
</evidence>
<keyword evidence="3" id="KW-1185">Reference proteome</keyword>
<reference evidence="2 3" key="1">
    <citation type="journal article" date="2015" name="G3 (Bethesda)">
        <title>Insights into Ongoing Evolution of the Hexachlorocyclohexane Catabolic Pathway from Comparative Genomics of Ten Sphingomonadaceae Strains.</title>
        <authorList>
            <person name="Pearce S.L."/>
            <person name="Oakeshott J.G."/>
            <person name="Pandey G."/>
        </authorList>
    </citation>
    <scope>NUCLEOTIDE SEQUENCE [LARGE SCALE GENOMIC DNA]</scope>
    <source>
        <strain evidence="2 3">LL02</strain>
    </source>
</reference>
<evidence type="ECO:0000256" key="1">
    <source>
        <dbReference type="SAM" id="Phobius"/>
    </source>
</evidence>
<evidence type="ECO:0000313" key="3">
    <source>
        <dbReference type="Proteomes" id="UP000052268"/>
    </source>
</evidence>
<dbReference type="AlphaFoldDB" id="A0A0J7XRC5"/>
<name>A0A0J7XRC5_9SPHN</name>
<keyword evidence="1" id="KW-1133">Transmembrane helix</keyword>
<dbReference type="EMBL" id="JACU01000006">
    <property type="protein sequence ID" value="KMS54431.1"/>
    <property type="molecule type" value="Genomic_DNA"/>
</dbReference>
<dbReference type="OrthoDB" id="186343at2"/>
<comment type="caution">
    <text evidence="2">The sequence shown here is derived from an EMBL/GenBank/DDBJ whole genome shotgun (WGS) entry which is preliminary data.</text>
</comment>
<feature type="transmembrane region" description="Helical" evidence="1">
    <location>
        <begin position="283"/>
        <end position="303"/>
    </location>
</feature>
<protein>
    <submittedName>
        <fullName evidence="2">Uncharacterized protein</fullName>
    </submittedName>
</protein>